<dbReference type="AlphaFoldDB" id="A0A6A6JNP3"/>
<evidence type="ECO:0000256" key="5">
    <source>
        <dbReference type="ARBA" id="ARBA00023004"/>
    </source>
</evidence>
<evidence type="ECO:0000256" key="1">
    <source>
        <dbReference type="ARBA" id="ARBA00001971"/>
    </source>
</evidence>
<keyword evidence="6" id="KW-0472">Membrane</keyword>
<dbReference type="InterPro" id="IPR050121">
    <property type="entry name" value="Cytochrome_P450_monoxygenase"/>
</dbReference>
<keyword evidence="5" id="KW-0408">Iron</keyword>
<dbReference type="InterPro" id="IPR036396">
    <property type="entry name" value="Cyt_P450_sf"/>
</dbReference>
<dbReference type="GO" id="GO:0020037">
    <property type="term" value="F:heme binding"/>
    <property type="evidence" value="ECO:0007669"/>
    <property type="project" value="InterPro"/>
</dbReference>
<name>A0A6A6JNP3_WESOR</name>
<keyword evidence="4" id="KW-0479">Metal-binding</keyword>
<organism evidence="7 8">
    <name type="scientific">Westerdykella ornata</name>
    <dbReference type="NCBI Taxonomy" id="318751"/>
    <lineage>
        <taxon>Eukaryota</taxon>
        <taxon>Fungi</taxon>
        <taxon>Dikarya</taxon>
        <taxon>Ascomycota</taxon>
        <taxon>Pezizomycotina</taxon>
        <taxon>Dothideomycetes</taxon>
        <taxon>Pleosporomycetidae</taxon>
        <taxon>Pleosporales</taxon>
        <taxon>Sporormiaceae</taxon>
        <taxon>Westerdykella</taxon>
    </lineage>
</organism>
<dbReference type="Proteomes" id="UP000800097">
    <property type="component" value="Unassembled WGS sequence"/>
</dbReference>
<keyword evidence="6" id="KW-1133">Transmembrane helix</keyword>
<evidence type="ECO:0000313" key="7">
    <source>
        <dbReference type="EMBL" id="KAF2278241.1"/>
    </source>
</evidence>
<dbReference type="GO" id="GO:0016705">
    <property type="term" value="F:oxidoreductase activity, acting on paired donors, with incorporation or reduction of molecular oxygen"/>
    <property type="evidence" value="ECO:0007669"/>
    <property type="project" value="InterPro"/>
</dbReference>
<evidence type="ECO:0008006" key="9">
    <source>
        <dbReference type="Google" id="ProtNLM"/>
    </source>
</evidence>
<evidence type="ECO:0000256" key="3">
    <source>
        <dbReference type="ARBA" id="ARBA00022617"/>
    </source>
</evidence>
<evidence type="ECO:0000256" key="4">
    <source>
        <dbReference type="ARBA" id="ARBA00022723"/>
    </source>
</evidence>
<dbReference type="GO" id="GO:0005506">
    <property type="term" value="F:iron ion binding"/>
    <property type="evidence" value="ECO:0007669"/>
    <property type="project" value="InterPro"/>
</dbReference>
<comment type="cofactor">
    <cofactor evidence="1">
        <name>heme</name>
        <dbReference type="ChEBI" id="CHEBI:30413"/>
    </cofactor>
</comment>
<comment type="similarity">
    <text evidence="2">Belongs to the cytochrome P450 family.</text>
</comment>
<accession>A0A6A6JNP3</accession>
<dbReference type="PANTHER" id="PTHR24305:SF210">
    <property type="entry name" value="CYTOCHROME P450 MONOOXYGENASE ASQL-RELATED"/>
    <property type="match status" value="1"/>
</dbReference>
<dbReference type="GeneID" id="54548575"/>
<dbReference type="SUPFAM" id="SSF48264">
    <property type="entry name" value="Cytochrome P450"/>
    <property type="match status" value="1"/>
</dbReference>
<dbReference type="Gene3D" id="1.10.630.10">
    <property type="entry name" value="Cytochrome P450"/>
    <property type="match status" value="1"/>
</dbReference>
<dbReference type="RefSeq" id="XP_033655780.1">
    <property type="nucleotide sequence ID" value="XM_033795400.1"/>
</dbReference>
<evidence type="ECO:0000256" key="2">
    <source>
        <dbReference type="ARBA" id="ARBA00010617"/>
    </source>
</evidence>
<feature type="transmembrane region" description="Helical" evidence="6">
    <location>
        <begin position="13"/>
        <end position="34"/>
    </location>
</feature>
<evidence type="ECO:0000256" key="6">
    <source>
        <dbReference type="SAM" id="Phobius"/>
    </source>
</evidence>
<sequence>MIEYFELPLHTQLLLPLGVAFLTVSLVVAYRLYLHPLSAFPGPQSWAASRLPWIRHTADGRMWRELEHLHEKHGPFVRIAPNELSVLSPAARSDIYTSRPILPKEPTSQTPPLNGANSLFTAVGDDHRFNDLFRAPFITDVRHLGSLAFVY</sequence>
<keyword evidence="3" id="KW-0349">Heme</keyword>
<proteinExistence type="inferred from homology"/>
<reference evidence="7" key="1">
    <citation type="journal article" date="2020" name="Stud. Mycol.">
        <title>101 Dothideomycetes genomes: a test case for predicting lifestyles and emergence of pathogens.</title>
        <authorList>
            <person name="Haridas S."/>
            <person name="Albert R."/>
            <person name="Binder M."/>
            <person name="Bloem J."/>
            <person name="Labutti K."/>
            <person name="Salamov A."/>
            <person name="Andreopoulos B."/>
            <person name="Baker S."/>
            <person name="Barry K."/>
            <person name="Bills G."/>
            <person name="Bluhm B."/>
            <person name="Cannon C."/>
            <person name="Castanera R."/>
            <person name="Culley D."/>
            <person name="Daum C."/>
            <person name="Ezra D."/>
            <person name="Gonzalez J."/>
            <person name="Henrissat B."/>
            <person name="Kuo A."/>
            <person name="Liang C."/>
            <person name="Lipzen A."/>
            <person name="Lutzoni F."/>
            <person name="Magnuson J."/>
            <person name="Mondo S."/>
            <person name="Nolan M."/>
            <person name="Ohm R."/>
            <person name="Pangilinan J."/>
            <person name="Park H.-J."/>
            <person name="Ramirez L."/>
            <person name="Alfaro M."/>
            <person name="Sun H."/>
            <person name="Tritt A."/>
            <person name="Yoshinaga Y."/>
            <person name="Zwiers L.-H."/>
            <person name="Turgeon B."/>
            <person name="Goodwin S."/>
            <person name="Spatafora J."/>
            <person name="Crous P."/>
            <person name="Grigoriev I."/>
        </authorList>
    </citation>
    <scope>NUCLEOTIDE SEQUENCE</scope>
    <source>
        <strain evidence="7">CBS 379.55</strain>
    </source>
</reference>
<dbReference type="PANTHER" id="PTHR24305">
    <property type="entry name" value="CYTOCHROME P450"/>
    <property type="match status" value="1"/>
</dbReference>
<gene>
    <name evidence="7" type="ORF">EI97DRAFT_373367</name>
</gene>
<keyword evidence="6" id="KW-0812">Transmembrane</keyword>
<dbReference type="GO" id="GO:0004497">
    <property type="term" value="F:monooxygenase activity"/>
    <property type="evidence" value="ECO:0007669"/>
    <property type="project" value="InterPro"/>
</dbReference>
<keyword evidence="8" id="KW-1185">Reference proteome</keyword>
<dbReference type="EMBL" id="ML986488">
    <property type="protein sequence ID" value="KAF2278241.1"/>
    <property type="molecule type" value="Genomic_DNA"/>
</dbReference>
<protein>
    <recommendedName>
        <fullName evidence="9">Cytochrome P450</fullName>
    </recommendedName>
</protein>
<evidence type="ECO:0000313" key="8">
    <source>
        <dbReference type="Proteomes" id="UP000800097"/>
    </source>
</evidence>
<dbReference type="OrthoDB" id="1470350at2759"/>